<proteinExistence type="predicted"/>
<dbReference type="EMBL" id="UINC01063322">
    <property type="protein sequence ID" value="SVB90840.1"/>
    <property type="molecule type" value="Genomic_DNA"/>
</dbReference>
<protein>
    <submittedName>
        <fullName evidence="1">Uncharacterized protein</fullName>
    </submittedName>
</protein>
<evidence type="ECO:0000313" key="1">
    <source>
        <dbReference type="EMBL" id="SVB90840.1"/>
    </source>
</evidence>
<reference evidence="1" key="1">
    <citation type="submission" date="2018-05" db="EMBL/GenBank/DDBJ databases">
        <authorList>
            <person name="Lanie J.A."/>
            <person name="Ng W.-L."/>
            <person name="Kazmierczak K.M."/>
            <person name="Andrzejewski T.M."/>
            <person name="Davidsen T.M."/>
            <person name="Wayne K.J."/>
            <person name="Tettelin H."/>
            <person name="Glass J.I."/>
            <person name="Rusch D."/>
            <person name="Podicherti R."/>
            <person name="Tsui H.-C.T."/>
            <person name="Winkler M.E."/>
        </authorList>
    </citation>
    <scope>NUCLEOTIDE SEQUENCE</scope>
</reference>
<sequence>MIRRLIILLLIVGLFSQEEESSPIRFNPETGEIINPDSTIKDIYPIEGNKIWQKEIPPSYYLKTFAISNETSFIKGLRFWSYVSLAGGVTLYKTSKTAEGSATGIILSLAGVFGITSLINDKPKTPAYKEFMKIESSQNKSNKEKFAYEVLVSLAEESRKSKKSIHNSNKDINSFENLAVALVASAILQQLEEKTPKLFLTREEKVLNNYLNQIPIENIID</sequence>
<name>A0A382HU70_9ZZZZ</name>
<accession>A0A382HU70</accession>
<gene>
    <name evidence="1" type="ORF">METZ01_LOCUS243694</name>
</gene>
<organism evidence="1">
    <name type="scientific">marine metagenome</name>
    <dbReference type="NCBI Taxonomy" id="408172"/>
    <lineage>
        <taxon>unclassified sequences</taxon>
        <taxon>metagenomes</taxon>
        <taxon>ecological metagenomes</taxon>
    </lineage>
</organism>
<dbReference type="AlphaFoldDB" id="A0A382HU70"/>